<dbReference type="CDD" id="cd12148">
    <property type="entry name" value="fungal_TF_MHR"/>
    <property type="match status" value="1"/>
</dbReference>
<dbReference type="InterPro" id="IPR007219">
    <property type="entry name" value="XnlR_reg_dom"/>
</dbReference>
<feature type="compositionally biased region" description="Polar residues" evidence="3">
    <location>
        <begin position="238"/>
        <end position="259"/>
    </location>
</feature>
<dbReference type="Pfam" id="PF04082">
    <property type="entry name" value="Fungal_trans"/>
    <property type="match status" value="1"/>
</dbReference>
<feature type="region of interest" description="Disordered" evidence="3">
    <location>
        <begin position="193"/>
        <end position="278"/>
    </location>
</feature>
<dbReference type="PANTHER" id="PTHR46910">
    <property type="entry name" value="TRANSCRIPTION FACTOR PDR1"/>
    <property type="match status" value="1"/>
</dbReference>
<sequence>MRHQAKKGDPAANSLSKAYLGFQKLVPFPSYSRDTTTIEVRCALVQSPRADRILLQSAVSTHPRVATRDKATGSQARIYHKPAHLGVPVVFACIWPPLWPRLNSTPPAGLPSVSAVPPVSSATTSVGIYHTSPAGGLRPHISVGGTAPGDAPASTTAQHPLSNVSTSGHAAESPGCHHGGIVAINAGGYQMGGPMGQHQQYHGSATGGQGQMPSGGYQRSTQRASPAPAQIMQQQQQRAGSSESPTTRPSQLPTSSQDASARKAKQVTPTTDPTIYSDTVRKGISNHSRTGQACDRCKVRKIRCDQAPDQCTNCRNQNLECLVTDRTTGRTVRRDYLTELEKRMTAMENTIKGMGQLLRTHANLEVKPFEYNPVKAKLPVGHTVDDQGNMVPDLDWHSGGWTEECGIYFRRAGNDPSPAQASAPAQAPSLSQQLQLSRPSTNASQTPSPDIPSKPFRLASDLETVRRPGLHLGIMPDAMENRSALMGTHLAVLGFAFNLADDSDPDVAEPDTVPDRSAPPVYNKSVRSLLRSIYHRHEIPELELPSYETSSSYSQWYFLVIHPFLPLIHKPSYTEMLKRFYEPGFVPEAWQVVQVHMVLAIIYYQIGTRNWEKPAERDTFVDLSNKHYHIALSKVSSLQMEPSFDAVQALSLISAHARSFPKPGAALHIASKAFNMAVDISLHREIHPKPGKSTNLHLEMRKRVWWGILVVIVTLCGRLGKPMPISGAEFDVTFPEPIPEECLLEHGVDMTLKREPCHYVVGLAGFHIIPLYLEMFANLYAVKFNAARYSDITEALEAKLDNYMKWIPDEIRVGVPGPAEGEGKVAATYAHLFGLEYRLCLRHPAVNESASEEVKNANIKICRDVCREIYRYTVRLMELKSLDTTFYQVSIYLLCLMTILSAVHKERHTLKPHEYAEFKEEVEGWLRILQEIWKLMGTSDASLRPLLHLVKSGLEDTPQKAPIDQAALFRHVLQDILEMRKEPKAATLQGNAPDPLQPVHLQQLPRHQEDRRPQQGVGNAEQARSQYQRGSLPHVQGAYQGGGGMNHGATMLDLALSPEQLAAVGMTDGISWFPVPPGYTRTAGGIIMPMENVGNNDFAPQLPAVGSQLSNMPAGGSSGTLPVSHASSGWPLLIFDRQPNTSQQGGSQPGSNNAADYGQSSHPAAPYT</sequence>
<dbReference type="AlphaFoldDB" id="A0AAD5RMX2"/>
<feature type="region of interest" description="Disordered" evidence="3">
    <location>
        <begin position="1005"/>
        <end position="1041"/>
    </location>
</feature>
<dbReference type="Proteomes" id="UP001201980">
    <property type="component" value="Unassembled WGS sequence"/>
</dbReference>
<feature type="compositionally biased region" description="Polar residues" evidence="3">
    <location>
        <begin position="1138"/>
        <end position="1162"/>
    </location>
</feature>
<dbReference type="GO" id="GO:0003677">
    <property type="term" value="F:DNA binding"/>
    <property type="evidence" value="ECO:0007669"/>
    <property type="project" value="InterPro"/>
</dbReference>
<evidence type="ECO:0000256" key="1">
    <source>
        <dbReference type="ARBA" id="ARBA00022723"/>
    </source>
</evidence>
<protein>
    <recommendedName>
        <fullName evidence="4">Zn(2)-C6 fungal-type domain-containing protein</fullName>
    </recommendedName>
</protein>
<dbReference type="InterPro" id="IPR001138">
    <property type="entry name" value="Zn2Cys6_DnaBD"/>
</dbReference>
<dbReference type="Gene3D" id="4.10.240.10">
    <property type="entry name" value="Zn(2)-C6 fungal-type DNA-binding domain"/>
    <property type="match status" value="1"/>
</dbReference>
<feature type="compositionally biased region" description="Low complexity" evidence="3">
    <location>
        <begin position="416"/>
        <end position="440"/>
    </location>
</feature>
<reference evidence="5" key="1">
    <citation type="submission" date="2022-07" db="EMBL/GenBank/DDBJ databases">
        <title>Draft genome sequence of Zalerion maritima ATCC 34329, a (micro)plastics degrading marine fungus.</title>
        <authorList>
            <person name="Paco A."/>
            <person name="Goncalves M.F.M."/>
            <person name="Rocha-Santos T.A.P."/>
            <person name="Alves A."/>
        </authorList>
    </citation>
    <scope>NUCLEOTIDE SEQUENCE</scope>
    <source>
        <strain evidence="5">ATCC 34329</strain>
    </source>
</reference>
<dbReference type="SMART" id="SM00906">
    <property type="entry name" value="Fungal_trans"/>
    <property type="match status" value="1"/>
</dbReference>
<feature type="compositionally biased region" description="Polar residues" evidence="3">
    <location>
        <begin position="267"/>
        <end position="277"/>
    </location>
</feature>
<comment type="caution">
    <text evidence="5">The sequence shown here is derived from an EMBL/GenBank/DDBJ whole genome shotgun (WGS) entry which is preliminary data.</text>
</comment>
<dbReference type="GO" id="GO:0008270">
    <property type="term" value="F:zinc ion binding"/>
    <property type="evidence" value="ECO:0007669"/>
    <property type="project" value="InterPro"/>
</dbReference>
<keyword evidence="2" id="KW-0539">Nucleus</keyword>
<evidence type="ECO:0000313" key="6">
    <source>
        <dbReference type="Proteomes" id="UP001201980"/>
    </source>
</evidence>
<dbReference type="InterPro" id="IPR050987">
    <property type="entry name" value="AtrR-like"/>
</dbReference>
<keyword evidence="6" id="KW-1185">Reference proteome</keyword>
<evidence type="ECO:0000313" key="5">
    <source>
        <dbReference type="EMBL" id="KAJ2899207.1"/>
    </source>
</evidence>
<keyword evidence="1" id="KW-0479">Metal-binding</keyword>
<feature type="region of interest" description="Disordered" evidence="3">
    <location>
        <begin position="1136"/>
        <end position="1168"/>
    </location>
</feature>
<dbReference type="SUPFAM" id="SSF57701">
    <property type="entry name" value="Zn2/Cys6 DNA-binding domain"/>
    <property type="match status" value="1"/>
</dbReference>
<dbReference type="GO" id="GO:0006351">
    <property type="term" value="P:DNA-templated transcription"/>
    <property type="evidence" value="ECO:0007669"/>
    <property type="project" value="InterPro"/>
</dbReference>
<feature type="region of interest" description="Disordered" evidence="3">
    <location>
        <begin position="137"/>
        <end position="176"/>
    </location>
</feature>
<dbReference type="GO" id="GO:0000981">
    <property type="term" value="F:DNA-binding transcription factor activity, RNA polymerase II-specific"/>
    <property type="evidence" value="ECO:0007669"/>
    <property type="project" value="InterPro"/>
</dbReference>
<evidence type="ECO:0000259" key="4">
    <source>
        <dbReference type="PROSITE" id="PS50048"/>
    </source>
</evidence>
<dbReference type="EMBL" id="JAKWBI020000204">
    <property type="protein sequence ID" value="KAJ2899207.1"/>
    <property type="molecule type" value="Genomic_DNA"/>
</dbReference>
<dbReference type="InterPro" id="IPR036864">
    <property type="entry name" value="Zn2-C6_fun-type_DNA-bd_sf"/>
</dbReference>
<dbReference type="Pfam" id="PF00172">
    <property type="entry name" value="Zn_clus"/>
    <property type="match status" value="1"/>
</dbReference>
<feature type="domain" description="Zn(2)-C6 fungal-type" evidence="4">
    <location>
        <begin position="293"/>
        <end position="323"/>
    </location>
</feature>
<feature type="compositionally biased region" description="Polar residues" evidence="3">
    <location>
        <begin position="153"/>
        <end position="168"/>
    </location>
</feature>
<evidence type="ECO:0000256" key="2">
    <source>
        <dbReference type="ARBA" id="ARBA00023242"/>
    </source>
</evidence>
<proteinExistence type="predicted"/>
<feature type="region of interest" description="Disordered" evidence="3">
    <location>
        <begin position="412"/>
        <end position="456"/>
    </location>
</feature>
<dbReference type="PROSITE" id="PS50048">
    <property type="entry name" value="ZN2_CY6_FUNGAL_2"/>
    <property type="match status" value="1"/>
</dbReference>
<organism evidence="5 6">
    <name type="scientific">Zalerion maritima</name>
    <dbReference type="NCBI Taxonomy" id="339359"/>
    <lineage>
        <taxon>Eukaryota</taxon>
        <taxon>Fungi</taxon>
        <taxon>Dikarya</taxon>
        <taxon>Ascomycota</taxon>
        <taxon>Pezizomycotina</taxon>
        <taxon>Sordariomycetes</taxon>
        <taxon>Lulworthiomycetidae</taxon>
        <taxon>Lulworthiales</taxon>
        <taxon>Lulworthiaceae</taxon>
        <taxon>Zalerion</taxon>
    </lineage>
</organism>
<gene>
    <name evidence="5" type="ORF">MKZ38_003350</name>
</gene>
<dbReference type="PROSITE" id="PS00463">
    <property type="entry name" value="ZN2_CY6_FUNGAL_1"/>
    <property type="match status" value="1"/>
</dbReference>
<accession>A0AAD5RMX2</accession>
<dbReference type="CDD" id="cd00067">
    <property type="entry name" value="GAL4"/>
    <property type="match status" value="1"/>
</dbReference>
<dbReference type="SMART" id="SM00066">
    <property type="entry name" value="GAL4"/>
    <property type="match status" value="1"/>
</dbReference>
<evidence type="ECO:0000256" key="3">
    <source>
        <dbReference type="SAM" id="MobiDB-lite"/>
    </source>
</evidence>
<name>A0AAD5RMX2_9PEZI</name>
<dbReference type="PANTHER" id="PTHR46910:SF4">
    <property type="entry name" value="ZN(2)-C6 FUNGAL-TYPE DOMAIN-CONTAINING PROTEIN"/>
    <property type="match status" value="1"/>
</dbReference>